<keyword evidence="2" id="KW-0255">Endonuclease</keyword>
<organism evidence="2 3">
    <name type="scientific">Vibrio phage vB_VspP_pVa5</name>
    <dbReference type="NCBI Taxonomy" id="1913109"/>
    <lineage>
        <taxon>Viruses</taxon>
        <taxon>Duplodnaviria</taxon>
        <taxon>Heunggongvirae</taxon>
        <taxon>Uroviricota</taxon>
        <taxon>Caudoviricetes</taxon>
        <taxon>Schitoviridae</taxon>
        <taxon>Pontosvirinae</taxon>
        <taxon>Galateavirus</taxon>
        <taxon>Galateavirus PVA5</taxon>
    </lineage>
</organism>
<proteinExistence type="predicted"/>
<keyword evidence="2" id="KW-0378">Hydrolase</keyword>
<dbReference type="SUPFAM" id="SSF54060">
    <property type="entry name" value="His-Me finger endonucleases"/>
    <property type="match status" value="1"/>
</dbReference>
<dbReference type="Proteomes" id="UP000225978">
    <property type="component" value="Segment"/>
</dbReference>
<dbReference type="GO" id="GO:0004519">
    <property type="term" value="F:endonuclease activity"/>
    <property type="evidence" value="ECO:0007669"/>
    <property type="project" value="UniProtKB-KW"/>
</dbReference>
<name>A0A1J0GV50_9CAUD</name>
<keyword evidence="2" id="KW-0540">Nuclease</keyword>
<gene>
    <name evidence="2" type="ORF">vBVspPpVa5_0041</name>
</gene>
<dbReference type="InterPro" id="IPR044925">
    <property type="entry name" value="His-Me_finger_sf"/>
</dbReference>
<evidence type="ECO:0000313" key="2">
    <source>
        <dbReference type="EMBL" id="APC46052.1"/>
    </source>
</evidence>
<feature type="region of interest" description="Disordered" evidence="1">
    <location>
        <begin position="165"/>
        <end position="186"/>
    </location>
</feature>
<reference evidence="2 3" key="1">
    <citation type="journal article" date="2017" name="Viruses">
        <title>Stumbling across the Same Phage: Comparative Genomics of Widespread Temperate Phages Infecting the Fish Pathogen Vibrio anguillarum.</title>
        <authorList>
            <person name="Kalatzis P.G."/>
            <person name="Rorbo N.I."/>
            <person name="Castillo D."/>
            <person name="Mauritzen J.J."/>
            <person name="Jorgensen J."/>
            <person name="Kokkari C."/>
            <person name="Zhang F."/>
            <person name="Katharios P."/>
            <person name="Middelboe M."/>
        </authorList>
    </citation>
    <scope>NUCLEOTIDE SEQUENCE [LARGE SCALE GENOMIC DNA]</scope>
</reference>
<sequence length="218" mass="24488">MTKIKNYLDSRIKGHNAKGRIIYEYLVECPTCSEQRWIQAPREHNTCVECGKKARHDARNYGDGYITKQGYHLVYDGTKYVPAHRIPFPDISADDVVHHIDGNKLHNEKSNLIHMTKADHRKCHGQLEEVSYSLIQAGLIEFDRESCTYSLSSSMEKFIELIPVNSGEPQTDGAVGNPEPSHESGRCNDYPIGEYIASAMEAQDTVTEDDGDDIVSSA</sequence>
<accession>A0A1J0GV50</accession>
<evidence type="ECO:0000313" key="3">
    <source>
        <dbReference type="Proteomes" id="UP000225978"/>
    </source>
</evidence>
<keyword evidence="3" id="KW-1185">Reference proteome</keyword>
<protein>
    <submittedName>
        <fullName evidence="2">HNH endonuclease protein</fullName>
    </submittedName>
</protein>
<dbReference type="EMBL" id="KX889068">
    <property type="protein sequence ID" value="APC46052.1"/>
    <property type="molecule type" value="Genomic_DNA"/>
</dbReference>
<evidence type="ECO:0000256" key="1">
    <source>
        <dbReference type="SAM" id="MobiDB-lite"/>
    </source>
</evidence>